<dbReference type="HOGENOM" id="CLU_1852324_0_0_9"/>
<evidence type="ECO:0000313" key="1">
    <source>
        <dbReference type="EMBL" id="ACS25896.1"/>
    </source>
</evidence>
<dbReference type="STRING" id="471223.GWCH70_3252"/>
<organism evidence="1">
    <name type="scientific">Geobacillus sp. (strain WCH70)</name>
    <dbReference type="NCBI Taxonomy" id="471223"/>
    <lineage>
        <taxon>Bacteria</taxon>
        <taxon>Bacillati</taxon>
        <taxon>Bacillota</taxon>
        <taxon>Bacilli</taxon>
        <taxon>Bacillales</taxon>
        <taxon>Anoxybacillaceae</taxon>
        <taxon>Geobacillus</taxon>
    </lineage>
</organism>
<protein>
    <submittedName>
        <fullName evidence="1">Uncharacterized protein</fullName>
    </submittedName>
</protein>
<gene>
    <name evidence="1" type="ordered locus">GWCH70_3252</name>
</gene>
<proteinExistence type="predicted"/>
<dbReference type="eggNOG" id="ENOG50309YG">
    <property type="taxonomic scope" value="Bacteria"/>
</dbReference>
<sequence>MSSFQQLPKSIKNDPLHSSRCPVAGGVGVDGKMIYIQKRKKELNRFNRGGWRFWRMWLLTHVGDCFIRLCEFIYDGYVLKCKITNSLYVLHHGYRDPLLSPSSYTRCIHFIGELLHNYPIDASRLLFVIFAYEESFFT</sequence>
<name>C5D943_GEOSW</name>
<dbReference type="AlphaFoldDB" id="C5D943"/>
<dbReference type="EMBL" id="CP001638">
    <property type="protein sequence ID" value="ACS25896.1"/>
    <property type="molecule type" value="Genomic_DNA"/>
</dbReference>
<accession>C5D943</accession>
<reference evidence="1" key="1">
    <citation type="submission" date="2009-06" db="EMBL/GenBank/DDBJ databases">
        <title>Complete sequence of chromosome of Geopacillus sp. WCH70.</title>
        <authorList>
            <consortium name="US DOE Joint Genome Institute"/>
            <person name="Lucas S."/>
            <person name="Copeland A."/>
            <person name="Lapidus A."/>
            <person name="Glavina del Rio T."/>
            <person name="Dalin E."/>
            <person name="Tice H."/>
            <person name="Bruce D."/>
            <person name="Goodwin L."/>
            <person name="Pitluck S."/>
            <person name="Chertkov O."/>
            <person name="Brettin T."/>
            <person name="Detter J.C."/>
            <person name="Han C."/>
            <person name="Larimer F."/>
            <person name="Land M."/>
            <person name="Hauser L."/>
            <person name="Kyrpides N."/>
            <person name="Mikhailova N."/>
            <person name="Brumm P."/>
            <person name="Mead D.A."/>
            <person name="Richardson P."/>
        </authorList>
    </citation>
    <scope>NUCLEOTIDE SEQUENCE [LARGE SCALE GENOMIC DNA]</scope>
    <source>
        <strain evidence="1">WCH70</strain>
    </source>
</reference>
<dbReference type="KEGG" id="gwc:GWCH70_3252"/>